<keyword evidence="1" id="KW-1133">Transmembrane helix</keyword>
<accession>A0AA36NYK8</accession>
<gene>
    <name evidence="3" type="ORF">ANICBIBUN_20003</name>
</gene>
<reference evidence="3 4" key="1">
    <citation type="submission" date="2013-06" db="EMBL/GenBank/DDBJ databases">
        <title>Comparative analysis of genomes of multi-drug Acinetobacter sp. from Colombian Hospitals.</title>
        <authorList>
            <person name="Barreto-Hernandez E."/>
            <person name="Gonzalez E.B."/>
            <person name="Cepeda L.A."/>
            <person name="Valenzuela E.M."/>
            <person name="Falquet L."/>
            <person name="Reguero M.T."/>
            <person name="Mantilla R."/>
        </authorList>
    </citation>
    <scope>NUCLEOTIDE SEQUENCE [LARGE SCALE GENOMIC DNA]</scope>
    <source>
        <strain evidence="3 4">28F</strain>
    </source>
</reference>
<comment type="caution">
    <text evidence="3">The sequence shown here is derived from an EMBL/GenBank/DDBJ whole genome shotgun (WGS) entry which is preliminary data.</text>
</comment>
<dbReference type="Pfam" id="PF05707">
    <property type="entry name" value="Zot"/>
    <property type="match status" value="1"/>
</dbReference>
<dbReference type="InterPro" id="IPR008900">
    <property type="entry name" value="Zot_N"/>
</dbReference>
<protein>
    <recommendedName>
        <fullName evidence="2">Zona occludens toxin N-terminal domain-containing protein</fullName>
    </recommendedName>
</protein>
<organism evidence="3 4">
    <name type="scientific">Acinetobacter nosocomialis 28F</name>
    <dbReference type="NCBI Taxonomy" id="1147131"/>
    <lineage>
        <taxon>Bacteria</taxon>
        <taxon>Pseudomonadati</taxon>
        <taxon>Pseudomonadota</taxon>
        <taxon>Gammaproteobacteria</taxon>
        <taxon>Moraxellales</taxon>
        <taxon>Moraxellaceae</taxon>
        <taxon>Acinetobacter</taxon>
        <taxon>Acinetobacter calcoaceticus/baumannii complex</taxon>
    </lineage>
</organism>
<evidence type="ECO:0000313" key="4">
    <source>
        <dbReference type="Proteomes" id="UP000019193"/>
    </source>
</evidence>
<dbReference type="Gene3D" id="3.40.50.300">
    <property type="entry name" value="P-loop containing nucleotide triphosphate hydrolases"/>
    <property type="match status" value="1"/>
</dbReference>
<dbReference type="AlphaFoldDB" id="A0AA36NYK8"/>
<evidence type="ECO:0000256" key="1">
    <source>
        <dbReference type="SAM" id="Phobius"/>
    </source>
</evidence>
<proteinExistence type="predicted"/>
<dbReference type="EMBL" id="CBSD020000051">
    <property type="protein sequence ID" value="CDG75392.1"/>
    <property type="molecule type" value="Genomic_DNA"/>
</dbReference>
<evidence type="ECO:0000259" key="2">
    <source>
        <dbReference type="Pfam" id="PF05707"/>
    </source>
</evidence>
<sequence>MSQSAGGTFRLVCGQIGAGKSYLYVKQVEEEVKKSGKYKKIYSNIRAHAELAEGITPLPDDWRECEPDSLVIIDEVQKHEKFSKHFSSRRDSEIVDLTMIRHQRLDLWLISPNPALVNSDVRNLVTQYFWLEVVGAKTTKCYCFTKVYNSITKSIKLQAYDEFVYTIEEKYHKLYKSTEDGIASGRNYNFNVKLWGFVGGLVVVVIVACLLVGFLAKGTKTKVDQLSTSKKTDTAQPQNANLDNKVKLDVIPKVSEEDCRKGVNVQKPECVEYFNRLTKNGESVGVAVQQVSYDPSKPFESAEKIQETVSYQVTAKPVLSGCMTDRHGKLVGYTQQGTIIHGLNQSDCKRIIKGDRPFNYFAQQSVQQPVQQAVQQVASNQGYQANNYIQEGLERNPVNGANQL</sequence>
<feature type="transmembrane region" description="Helical" evidence="1">
    <location>
        <begin position="194"/>
        <end position="216"/>
    </location>
</feature>
<feature type="domain" description="Zona occludens toxin N-terminal" evidence="2">
    <location>
        <begin position="61"/>
        <end position="180"/>
    </location>
</feature>
<dbReference type="RefSeq" id="WP_023188341.1">
    <property type="nucleotide sequence ID" value="NZ_CBSD020000051.1"/>
</dbReference>
<keyword evidence="4" id="KW-1185">Reference proteome</keyword>
<dbReference type="Proteomes" id="UP000019193">
    <property type="component" value="Unassembled WGS sequence"/>
</dbReference>
<name>A0AA36NYK8_ACINO</name>
<evidence type="ECO:0000313" key="3">
    <source>
        <dbReference type="EMBL" id="CDG75392.1"/>
    </source>
</evidence>
<dbReference type="InterPro" id="IPR027417">
    <property type="entry name" value="P-loop_NTPase"/>
</dbReference>
<keyword evidence="1" id="KW-0472">Membrane</keyword>
<keyword evidence="1" id="KW-0812">Transmembrane</keyword>